<organism evidence="1 2">
    <name type="scientific">Athelia psychrophila</name>
    <dbReference type="NCBI Taxonomy" id="1759441"/>
    <lineage>
        <taxon>Eukaryota</taxon>
        <taxon>Fungi</taxon>
        <taxon>Dikarya</taxon>
        <taxon>Basidiomycota</taxon>
        <taxon>Agaricomycotina</taxon>
        <taxon>Agaricomycetes</taxon>
        <taxon>Agaricomycetidae</taxon>
        <taxon>Atheliales</taxon>
        <taxon>Atheliaceae</taxon>
        <taxon>Athelia</taxon>
    </lineage>
</organism>
<keyword evidence="2" id="KW-1185">Reference proteome</keyword>
<proteinExistence type="predicted"/>
<dbReference type="EMBL" id="KV417517">
    <property type="protein sequence ID" value="KZP25935.1"/>
    <property type="molecule type" value="Genomic_DNA"/>
</dbReference>
<reference evidence="1 2" key="1">
    <citation type="journal article" date="2016" name="Mol. Biol. Evol.">
        <title>Comparative Genomics of Early-Diverging Mushroom-Forming Fungi Provides Insights into the Origins of Lignocellulose Decay Capabilities.</title>
        <authorList>
            <person name="Nagy L.G."/>
            <person name="Riley R."/>
            <person name="Tritt A."/>
            <person name="Adam C."/>
            <person name="Daum C."/>
            <person name="Floudas D."/>
            <person name="Sun H."/>
            <person name="Yadav J.S."/>
            <person name="Pangilinan J."/>
            <person name="Larsson K.H."/>
            <person name="Matsuura K."/>
            <person name="Barry K."/>
            <person name="Labutti K."/>
            <person name="Kuo R."/>
            <person name="Ohm R.A."/>
            <person name="Bhattacharya S.S."/>
            <person name="Shirouzu T."/>
            <person name="Yoshinaga Y."/>
            <person name="Martin F.M."/>
            <person name="Grigoriev I.V."/>
            <person name="Hibbett D.S."/>
        </authorList>
    </citation>
    <scope>NUCLEOTIDE SEQUENCE [LARGE SCALE GENOMIC DNA]</scope>
    <source>
        <strain evidence="1 2">CBS 109695</strain>
    </source>
</reference>
<gene>
    <name evidence="1" type="ORF">FIBSPDRAFT_361865</name>
</gene>
<protein>
    <submittedName>
        <fullName evidence="1">Uncharacterized protein</fullName>
    </submittedName>
</protein>
<evidence type="ECO:0000313" key="1">
    <source>
        <dbReference type="EMBL" id="KZP25935.1"/>
    </source>
</evidence>
<dbReference type="AlphaFoldDB" id="A0A166PBZ8"/>
<accession>A0A166PBZ8</accession>
<dbReference type="Proteomes" id="UP000076532">
    <property type="component" value="Unassembled WGS sequence"/>
</dbReference>
<evidence type="ECO:0000313" key="2">
    <source>
        <dbReference type="Proteomes" id="UP000076532"/>
    </source>
</evidence>
<sequence>MAVLSGFKFRGHRSTPSPRILVNFTSLSILCHCQATLPASHRSWADYSHHTINDTNTTIRYTGFATYRRNWVS</sequence>
<name>A0A166PBZ8_9AGAM</name>